<name>A0ABD1HW06_SALDI</name>
<comment type="caution">
    <text evidence="3">The sequence shown here is derived from an EMBL/GenBank/DDBJ whole genome shotgun (WGS) entry which is preliminary data.</text>
</comment>
<proteinExistence type="predicted"/>
<organism evidence="3 4">
    <name type="scientific">Salvia divinorum</name>
    <name type="common">Maria pastora</name>
    <name type="synonym">Diviner's sage</name>
    <dbReference type="NCBI Taxonomy" id="28513"/>
    <lineage>
        <taxon>Eukaryota</taxon>
        <taxon>Viridiplantae</taxon>
        <taxon>Streptophyta</taxon>
        <taxon>Embryophyta</taxon>
        <taxon>Tracheophyta</taxon>
        <taxon>Spermatophyta</taxon>
        <taxon>Magnoliopsida</taxon>
        <taxon>eudicotyledons</taxon>
        <taxon>Gunneridae</taxon>
        <taxon>Pentapetalae</taxon>
        <taxon>asterids</taxon>
        <taxon>lamiids</taxon>
        <taxon>Lamiales</taxon>
        <taxon>Lamiaceae</taxon>
        <taxon>Nepetoideae</taxon>
        <taxon>Mentheae</taxon>
        <taxon>Salviinae</taxon>
        <taxon>Salvia</taxon>
        <taxon>Salvia subgen. Calosphace</taxon>
    </lineage>
</organism>
<accession>A0ABD1HW06</accession>
<feature type="chain" id="PRO_5044799428" description="Secreted protein" evidence="2">
    <location>
        <begin position="20"/>
        <end position="81"/>
    </location>
</feature>
<gene>
    <name evidence="3" type="ORF">AAHA92_09778</name>
</gene>
<feature type="signal peptide" evidence="2">
    <location>
        <begin position="1"/>
        <end position="19"/>
    </location>
</feature>
<keyword evidence="4" id="KW-1185">Reference proteome</keyword>
<keyword evidence="1" id="KW-0812">Transmembrane</keyword>
<reference evidence="3 4" key="1">
    <citation type="submission" date="2024-06" db="EMBL/GenBank/DDBJ databases">
        <title>A chromosome level genome sequence of Diviner's sage (Salvia divinorum).</title>
        <authorList>
            <person name="Ford S.A."/>
            <person name="Ro D.-K."/>
            <person name="Ness R.W."/>
            <person name="Phillips M.A."/>
        </authorList>
    </citation>
    <scope>NUCLEOTIDE SEQUENCE [LARGE SCALE GENOMIC DNA]</scope>
    <source>
        <strain evidence="3">SAF-2024a</strain>
        <tissue evidence="3">Leaf</tissue>
    </source>
</reference>
<evidence type="ECO:0008006" key="5">
    <source>
        <dbReference type="Google" id="ProtNLM"/>
    </source>
</evidence>
<dbReference type="Proteomes" id="UP001567538">
    <property type="component" value="Unassembled WGS sequence"/>
</dbReference>
<dbReference type="EMBL" id="JBEAFC010000004">
    <property type="protein sequence ID" value="KAL1559434.1"/>
    <property type="molecule type" value="Genomic_DNA"/>
</dbReference>
<evidence type="ECO:0000313" key="4">
    <source>
        <dbReference type="Proteomes" id="UP001567538"/>
    </source>
</evidence>
<evidence type="ECO:0000313" key="3">
    <source>
        <dbReference type="EMBL" id="KAL1559434.1"/>
    </source>
</evidence>
<keyword evidence="2" id="KW-0732">Signal</keyword>
<protein>
    <recommendedName>
        <fullName evidence="5">Secreted protein</fullName>
    </recommendedName>
</protein>
<evidence type="ECO:0000256" key="2">
    <source>
        <dbReference type="SAM" id="SignalP"/>
    </source>
</evidence>
<evidence type="ECO:0000256" key="1">
    <source>
        <dbReference type="SAM" id="Phobius"/>
    </source>
</evidence>
<sequence length="81" mass="9133">MSIHVRILLQLTVLFDVGTKQNLHWVACSLVCLCRGPGGSDFAAHDEIELLLFRSFGVVEYVVMIHAYELLVLILSSMLMR</sequence>
<dbReference type="AlphaFoldDB" id="A0ABD1HW06"/>
<keyword evidence="1" id="KW-1133">Transmembrane helix</keyword>
<keyword evidence="1" id="KW-0472">Membrane</keyword>
<feature type="transmembrane region" description="Helical" evidence="1">
    <location>
        <begin position="61"/>
        <end position="80"/>
    </location>
</feature>